<dbReference type="UniPathway" id="UPA00529"/>
<keyword evidence="11" id="KW-1185">Reference proteome</keyword>
<dbReference type="GO" id="GO:0045892">
    <property type="term" value="P:negative regulation of DNA-templated transcription"/>
    <property type="evidence" value="ECO:0007669"/>
    <property type="project" value="UniProtKB-UniRule"/>
</dbReference>
<dbReference type="InterPro" id="IPR036271">
    <property type="entry name" value="Tet_transcr_reg_TetR-rel_C_sf"/>
</dbReference>
<dbReference type="GO" id="GO:0019285">
    <property type="term" value="P:glycine betaine biosynthetic process from choline"/>
    <property type="evidence" value="ECO:0007669"/>
    <property type="project" value="UniProtKB-UniRule"/>
</dbReference>
<feature type="domain" description="HTH tetR-type" evidence="9">
    <location>
        <begin position="5"/>
        <end position="65"/>
    </location>
</feature>
<dbReference type="GO" id="GO:0000976">
    <property type="term" value="F:transcription cis-regulatory region binding"/>
    <property type="evidence" value="ECO:0007669"/>
    <property type="project" value="TreeGrafter"/>
</dbReference>
<evidence type="ECO:0000256" key="6">
    <source>
        <dbReference type="ARBA" id="ARBA00024936"/>
    </source>
</evidence>
<keyword evidence="2 7" id="KW-0678">Repressor</keyword>
<dbReference type="SUPFAM" id="SSF48498">
    <property type="entry name" value="Tetracyclin repressor-like, C-terminal domain"/>
    <property type="match status" value="1"/>
</dbReference>
<dbReference type="PANTHER" id="PTHR30055">
    <property type="entry name" value="HTH-TYPE TRANSCRIPTIONAL REGULATOR RUTR"/>
    <property type="match status" value="1"/>
</dbReference>
<evidence type="ECO:0000256" key="3">
    <source>
        <dbReference type="ARBA" id="ARBA00023015"/>
    </source>
</evidence>
<dbReference type="InterPro" id="IPR017757">
    <property type="entry name" value="Tscrpt_rep_BetI"/>
</dbReference>
<evidence type="ECO:0000256" key="4">
    <source>
        <dbReference type="ARBA" id="ARBA00023125"/>
    </source>
</evidence>
<gene>
    <name evidence="7" type="primary">betI</name>
    <name evidence="10" type="ORF">SAMN04488045_1150</name>
</gene>
<organism evidence="10 11">
    <name type="scientific">Thalassococcus halodurans</name>
    <dbReference type="NCBI Taxonomy" id="373675"/>
    <lineage>
        <taxon>Bacteria</taxon>
        <taxon>Pseudomonadati</taxon>
        <taxon>Pseudomonadota</taxon>
        <taxon>Alphaproteobacteria</taxon>
        <taxon>Rhodobacterales</taxon>
        <taxon>Roseobacteraceae</taxon>
        <taxon>Thalassococcus</taxon>
    </lineage>
</organism>
<proteinExistence type="inferred from homology"/>
<dbReference type="Pfam" id="PF13977">
    <property type="entry name" value="TetR_C_6"/>
    <property type="match status" value="1"/>
</dbReference>
<dbReference type="InterPro" id="IPR009057">
    <property type="entry name" value="Homeodomain-like_sf"/>
</dbReference>
<protein>
    <recommendedName>
        <fullName evidence="7">HTH-type transcriptional regulator BetI</fullName>
    </recommendedName>
</protein>
<dbReference type="RefSeq" id="WP_103909532.1">
    <property type="nucleotide sequence ID" value="NZ_FNUZ01000002.1"/>
</dbReference>
<evidence type="ECO:0000259" key="9">
    <source>
        <dbReference type="PROSITE" id="PS50977"/>
    </source>
</evidence>
<evidence type="ECO:0000313" key="11">
    <source>
        <dbReference type="Proteomes" id="UP000236752"/>
    </source>
</evidence>
<evidence type="ECO:0000256" key="2">
    <source>
        <dbReference type="ARBA" id="ARBA00022491"/>
    </source>
</evidence>
<reference evidence="10 11" key="1">
    <citation type="submission" date="2016-10" db="EMBL/GenBank/DDBJ databases">
        <authorList>
            <person name="de Groot N.N."/>
        </authorList>
    </citation>
    <scope>NUCLEOTIDE SEQUENCE [LARGE SCALE GENOMIC DNA]</scope>
    <source>
        <strain evidence="10 11">DSM 26915</strain>
    </source>
</reference>
<dbReference type="PROSITE" id="PS50977">
    <property type="entry name" value="HTH_TETR_2"/>
    <property type="match status" value="1"/>
</dbReference>
<dbReference type="Pfam" id="PF00440">
    <property type="entry name" value="TetR_N"/>
    <property type="match status" value="1"/>
</dbReference>
<dbReference type="InterPro" id="IPR001647">
    <property type="entry name" value="HTH_TetR"/>
</dbReference>
<dbReference type="PANTHER" id="PTHR30055:SF234">
    <property type="entry name" value="HTH-TYPE TRANSCRIPTIONAL REGULATOR BETI"/>
    <property type="match status" value="1"/>
</dbReference>
<comment type="function">
    <text evidence="7">Repressor involved in choline regulation of the bet genes.</text>
</comment>
<keyword evidence="3 7" id="KW-0805">Transcription regulation</keyword>
<comment type="function">
    <text evidence="6">Repressor involved in the biosynthesis of the osmoprotectant glycine betaine. It represses transcription of the choline transporter BetT and the genes of BetAB involved in the synthesis of glycine betaine.</text>
</comment>
<name>A0A1H5VRB7_9RHOB</name>
<accession>A0A1H5VRB7</accession>
<dbReference type="InterPro" id="IPR039538">
    <property type="entry name" value="BetI_C"/>
</dbReference>
<dbReference type="OrthoDB" id="7618612at2"/>
<dbReference type="HAMAP" id="MF_00768">
    <property type="entry name" value="HTH_type_BetI"/>
    <property type="match status" value="1"/>
</dbReference>
<evidence type="ECO:0000256" key="1">
    <source>
        <dbReference type="ARBA" id="ARBA00004719"/>
    </source>
</evidence>
<evidence type="ECO:0000256" key="5">
    <source>
        <dbReference type="ARBA" id="ARBA00023163"/>
    </source>
</evidence>
<dbReference type="NCBIfam" id="NF001978">
    <property type="entry name" value="PRK00767.1"/>
    <property type="match status" value="1"/>
</dbReference>
<dbReference type="GO" id="GO:0003700">
    <property type="term" value="F:DNA-binding transcription factor activity"/>
    <property type="evidence" value="ECO:0007669"/>
    <property type="project" value="UniProtKB-UniRule"/>
</dbReference>
<comment type="pathway">
    <text evidence="1 7">Amine and polyamine biosynthesis; betaine biosynthesis via choline pathway [regulation].</text>
</comment>
<feature type="DNA-binding region" description="H-T-H motif" evidence="7 8">
    <location>
        <begin position="28"/>
        <end position="47"/>
    </location>
</feature>
<sequence length="191" mass="20913">MKAEQKRRQELIAATIREIGAEGTLNVTVSQIAKRAGVSPGLAFHYFGDKEQLFLATMRSILRTYGALIRANLVGKTEPVERLTAILETNFSPSQFEDGAVAAWLNFYVLAQTSPEAQRLLALYHRRFHSNLVYSLRPLAGDAAHGIAERLGGLVDGLYLRFALNRSHVDPGPAVAQVLKALEVELSALDG</sequence>
<dbReference type="EMBL" id="FNUZ01000002">
    <property type="protein sequence ID" value="SEF89822.1"/>
    <property type="molecule type" value="Genomic_DNA"/>
</dbReference>
<dbReference type="Gene3D" id="1.10.357.10">
    <property type="entry name" value="Tetracycline Repressor, domain 2"/>
    <property type="match status" value="1"/>
</dbReference>
<dbReference type="SUPFAM" id="SSF46689">
    <property type="entry name" value="Homeodomain-like"/>
    <property type="match status" value="1"/>
</dbReference>
<dbReference type="Proteomes" id="UP000236752">
    <property type="component" value="Unassembled WGS sequence"/>
</dbReference>
<keyword evidence="4 7" id="KW-0238">DNA-binding</keyword>
<dbReference type="AlphaFoldDB" id="A0A1H5VRB7"/>
<evidence type="ECO:0000256" key="8">
    <source>
        <dbReference type="PROSITE-ProRule" id="PRU00335"/>
    </source>
</evidence>
<keyword evidence="5 7" id="KW-0804">Transcription</keyword>
<evidence type="ECO:0000313" key="10">
    <source>
        <dbReference type="EMBL" id="SEF89822.1"/>
    </source>
</evidence>
<dbReference type="InterPro" id="IPR050109">
    <property type="entry name" value="HTH-type_TetR-like_transc_reg"/>
</dbReference>
<evidence type="ECO:0000256" key="7">
    <source>
        <dbReference type="HAMAP-Rule" id="MF_00768"/>
    </source>
</evidence>